<dbReference type="EMBL" id="QBKP01000014">
    <property type="protein sequence ID" value="PTX46993.1"/>
    <property type="molecule type" value="Genomic_DNA"/>
</dbReference>
<comment type="caution">
    <text evidence="2">The sequence shown here is derived from an EMBL/GenBank/DDBJ whole genome shotgun (WGS) entry which is preliminary data.</text>
</comment>
<organism evidence="2 3">
    <name type="scientific">Gemmobacter caeni</name>
    <dbReference type="NCBI Taxonomy" id="589035"/>
    <lineage>
        <taxon>Bacteria</taxon>
        <taxon>Pseudomonadati</taxon>
        <taxon>Pseudomonadota</taxon>
        <taxon>Alphaproteobacteria</taxon>
        <taxon>Rhodobacterales</taxon>
        <taxon>Paracoccaceae</taxon>
        <taxon>Gemmobacter</taxon>
    </lineage>
</organism>
<keyword evidence="3" id="KW-1185">Reference proteome</keyword>
<dbReference type="InterPro" id="IPR018964">
    <property type="entry name" value="Phage_phiJL001_Gp84_C"/>
</dbReference>
<protein>
    <submittedName>
        <fullName evidence="2">Uncharacterized protein DUF2163</fullName>
    </submittedName>
</protein>
<sequence length="310" mass="34011">MGIFDDNESQIETGFVSFTVTVSGDGETWRYTNSDAVLVDEDGNEYQPVPVMTSNIQADGAMSGGELDVTLDRSVSLADRFFPEAHPAIYKIVIRQAFHEEGVIIEAPLAFTGVITSVSSSGDGAEFKLKCTTQQGLLNRSGLRRRYQHQCPFLLFGTDCRANRASSQFSATISAPAGTAVSDVNLSFYGEDADNPEIWRGRDLSDLQNRVFMVGATIEFQGVKYVVWDLETWDAANSPNVFRIRLNSRDVTPLRDAVSAAEPADRVCVITPACDHTMACCQQVFSNGRNYGGMPWIPFENPVKTMFVGA</sequence>
<name>A0A2T6AT54_9RHOB</name>
<evidence type="ECO:0000259" key="1">
    <source>
        <dbReference type="Pfam" id="PF09356"/>
    </source>
</evidence>
<dbReference type="AlphaFoldDB" id="A0A2T6AT54"/>
<dbReference type="RefSeq" id="WP_108130006.1">
    <property type="nucleotide sequence ID" value="NZ_QBKP01000014.1"/>
</dbReference>
<proteinExistence type="predicted"/>
<accession>A0A2T6AT54</accession>
<dbReference type="OrthoDB" id="6872689at2"/>
<feature type="domain" description="Bacteriophage phiJL001 Gp84 C-terminal" evidence="1">
    <location>
        <begin position="234"/>
        <end position="299"/>
    </location>
</feature>
<evidence type="ECO:0000313" key="2">
    <source>
        <dbReference type="EMBL" id="PTX46993.1"/>
    </source>
</evidence>
<dbReference type="Proteomes" id="UP000244224">
    <property type="component" value="Unassembled WGS sequence"/>
</dbReference>
<dbReference type="Pfam" id="PF09356">
    <property type="entry name" value="Phage_BR0599"/>
    <property type="match status" value="1"/>
</dbReference>
<reference evidence="2 3" key="1">
    <citation type="submission" date="2018-04" db="EMBL/GenBank/DDBJ databases">
        <title>Genomic Encyclopedia of Archaeal and Bacterial Type Strains, Phase II (KMG-II): from individual species to whole genera.</title>
        <authorList>
            <person name="Goeker M."/>
        </authorList>
    </citation>
    <scope>NUCLEOTIDE SEQUENCE [LARGE SCALE GENOMIC DNA]</scope>
    <source>
        <strain evidence="2 3">DSM 21823</strain>
    </source>
</reference>
<evidence type="ECO:0000313" key="3">
    <source>
        <dbReference type="Proteomes" id="UP000244224"/>
    </source>
</evidence>
<gene>
    <name evidence="2" type="ORF">C8N34_11413</name>
</gene>